<feature type="domain" description="Thioredoxin" evidence="2">
    <location>
        <begin position="1"/>
        <end position="105"/>
    </location>
</feature>
<keyword evidence="4" id="KW-1185">Reference proteome</keyword>
<dbReference type="OrthoDB" id="2121326at2759"/>
<dbReference type="Proteomes" id="UP000298327">
    <property type="component" value="Unassembled WGS sequence"/>
</dbReference>
<evidence type="ECO:0000313" key="3">
    <source>
        <dbReference type="EMBL" id="TFY70511.1"/>
    </source>
</evidence>
<proteinExistence type="predicted"/>
<evidence type="ECO:0000256" key="1">
    <source>
        <dbReference type="ARBA" id="ARBA00023157"/>
    </source>
</evidence>
<evidence type="ECO:0000313" key="4">
    <source>
        <dbReference type="Proteomes" id="UP000298327"/>
    </source>
</evidence>
<accession>A0A4Y9Z9P9</accession>
<dbReference type="InterPro" id="IPR036249">
    <property type="entry name" value="Thioredoxin-like_sf"/>
</dbReference>
<comment type="caution">
    <text evidence="3">The sequence shown here is derived from an EMBL/GenBank/DDBJ whole genome shotgun (WGS) entry which is preliminary data.</text>
</comment>
<gene>
    <name evidence="3" type="ORF">EVG20_g2487</name>
</gene>
<dbReference type="InterPro" id="IPR013766">
    <property type="entry name" value="Thioredoxin_domain"/>
</dbReference>
<dbReference type="Pfam" id="PF00085">
    <property type="entry name" value="Thioredoxin"/>
    <property type="match status" value="1"/>
</dbReference>
<dbReference type="STRING" id="205917.A0A4Y9Z9P9"/>
<sequence>MSVSPIISFAKYQEIINSDRASVLFFWSAFTPACGKIEPVFEQLSGQHPSLGFNKVNADMQAEIMMHAGIFSIPTFAAFWRGKKTDEITEPKPEALEEFIKRALH</sequence>
<organism evidence="3 4">
    <name type="scientific">Dentipellis fragilis</name>
    <dbReference type="NCBI Taxonomy" id="205917"/>
    <lineage>
        <taxon>Eukaryota</taxon>
        <taxon>Fungi</taxon>
        <taxon>Dikarya</taxon>
        <taxon>Basidiomycota</taxon>
        <taxon>Agaricomycotina</taxon>
        <taxon>Agaricomycetes</taxon>
        <taxon>Russulales</taxon>
        <taxon>Hericiaceae</taxon>
        <taxon>Dentipellis</taxon>
    </lineage>
</organism>
<keyword evidence="1" id="KW-1015">Disulfide bond</keyword>
<protein>
    <recommendedName>
        <fullName evidence="2">Thioredoxin domain-containing protein</fullName>
    </recommendedName>
</protein>
<dbReference type="EMBL" id="SEOQ01000098">
    <property type="protein sequence ID" value="TFY70511.1"/>
    <property type="molecule type" value="Genomic_DNA"/>
</dbReference>
<evidence type="ECO:0000259" key="2">
    <source>
        <dbReference type="PROSITE" id="PS51352"/>
    </source>
</evidence>
<name>A0A4Y9Z9P9_9AGAM</name>
<dbReference type="AlphaFoldDB" id="A0A4Y9Z9P9"/>
<dbReference type="PANTHER" id="PTHR46115">
    <property type="entry name" value="THIOREDOXIN-LIKE PROTEIN 1"/>
    <property type="match status" value="1"/>
</dbReference>
<reference evidence="3 4" key="1">
    <citation type="submission" date="2019-02" db="EMBL/GenBank/DDBJ databases">
        <title>Genome sequencing of the rare red list fungi Dentipellis fragilis.</title>
        <authorList>
            <person name="Buettner E."/>
            <person name="Kellner H."/>
        </authorList>
    </citation>
    <scope>NUCLEOTIDE SEQUENCE [LARGE SCALE GENOMIC DNA]</scope>
    <source>
        <strain evidence="3 4">DSM 105465</strain>
    </source>
</reference>
<dbReference type="CDD" id="cd02947">
    <property type="entry name" value="TRX_family"/>
    <property type="match status" value="1"/>
</dbReference>
<dbReference type="Gene3D" id="3.40.30.10">
    <property type="entry name" value="Glutaredoxin"/>
    <property type="match status" value="1"/>
</dbReference>
<dbReference type="PROSITE" id="PS51352">
    <property type="entry name" value="THIOREDOXIN_2"/>
    <property type="match status" value="1"/>
</dbReference>
<dbReference type="SUPFAM" id="SSF52833">
    <property type="entry name" value="Thioredoxin-like"/>
    <property type="match status" value="1"/>
</dbReference>